<sequence length="65" mass="7146">MAGGDHVFPVLEAIAKARSRIAVAVMIARKRFENSRLGARGSQAAFKHIWQFCGSKLGDYTKPDL</sequence>
<protein>
    <submittedName>
        <fullName evidence="1">Uncharacterized protein</fullName>
    </submittedName>
</protein>
<evidence type="ECO:0000313" key="1">
    <source>
        <dbReference type="EMBL" id="CPR17759.1"/>
    </source>
</evidence>
<dbReference type="AlphaFoldDB" id="A0A0D6JE45"/>
<dbReference type="EMBL" id="LN829119">
    <property type="protein sequence ID" value="CPR17759.1"/>
    <property type="molecule type" value="Genomic_DNA"/>
</dbReference>
<proteinExistence type="predicted"/>
<gene>
    <name evidence="1" type="ORF">YBN1229_v1_1405</name>
</gene>
<accession>A0A0D6JE45</accession>
<name>A0A0D6JE45_9HYPH</name>
<evidence type="ECO:0000313" key="2">
    <source>
        <dbReference type="Proteomes" id="UP000033187"/>
    </source>
</evidence>
<keyword evidence="2" id="KW-1185">Reference proteome</keyword>
<dbReference type="RefSeq" id="WP_046477447.1">
    <property type="nucleotide sequence ID" value="NZ_LN829118.1"/>
</dbReference>
<dbReference type="Proteomes" id="UP000033187">
    <property type="component" value="Chromosome 1"/>
</dbReference>
<organism evidence="1 2">
    <name type="scientific">Candidatus Filomicrobium marinum</name>
    <dbReference type="NCBI Taxonomy" id="1608628"/>
    <lineage>
        <taxon>Bacteria</taxon>
        <taxon>Pseudomonadati</taxon>
        <taxon>Pseudomonadota</taxon>
        <taxon>Alphaproteobacteria</taxon>
        <taxon>Hyphomicrobiales</taxon>
        <taxon>Hyphomicrobiaceae</taxon>
        <taxon>Filomicrobium</taxon>
    </lineage>
</organism>
<reference evidence="2" key="1">
    <citation type="submission" date="2015-02" db="EMBL/GenBank/DDBJ databases">
        <authorList>
            <person name="Chooi Y.-H."/>
        </authorList>
    </citation>
    <scope>NUCLEOTIDE SEQUENCE [LARGE SCALE GENOMIC DNA]</scope>
    <source>
        <strain evidence="2">strain Y</strain>
    </source>
</reference>
<dbReference type="KEGG" id="fiy:BN1229_v1_1405"/>